<organism evidence="2 3">
    <name type="scientific">Asparagus officinalis</name>
    <name type="common">Garden asparagus</name>
    <dbReference type="NCBI Taxonomy" id="4686"/>
    <lineage>
        <taxon>Eukaryota</taxon>
        <taxon>Viridiplantae</taxon>
        <taxon>Streptophyta</taxon>
        <taxon>Embryophyta</taxon>
        <taxon>Tracheophyta</taxon>
        <taxon>Spermatophyta</taxon>
        <taxon>Magnoliopsida</taxon>
        <taxon>Liliopsida</taxon>
        <taxon>Asparagales</taxon>
        <taxon>Asparagaceae</taxon>
        <taxon>Asparagoideae</taxon>
        <taxon>Asparagus</taxon>
    </lineage>
</organism>
<proteinExistence type="predicted"/>
<reference evidence="3" key="1">
    <citation type="journal article" date="2017" name="Nat. Commun.">
        <title>The asparagus genome sheds light on the origin and evolution of a young Y chromosome.</title>
        <authorList>
            <person name="Harkess A."/>
            <person name="Zhou J."/>
            <person name="Xu C."/>
            <person name="Bowers J.E."/>
            <person name="Van der Hulst R."/>
            <person name="Ayyampalayam S."/>
            <person name="Mercati F."/>
            <person name="Riccardi P."/>
            <person name="McKain M.R."/>
            <person name="Kakrana A."/>
            <person name="Tang H."/>
            <person name="Ray J."/>
            <person name="Groenendijk J."/>
            <person name="Arikit S."/>
            <person name="Mathioni S.M."/>
            <person name="Nakano M."/>
            <person name="Shan H."/>
            <person name="Telgmann-Rauber A."/>
            <person name="Kanno A."/>
            <person name="Yue Z."/>
            <person name="Chen H."/>
            <person name="Li W."/>
            <person name="Chen Y."/>
            <person name="Xu X."/>
            <person name="Zhang Y."/>
            <person name="Luo S."/>
            <person name="Chen H."/>
            <person name="Gao J."/>
            <person name="Mao Z."/>
            <person name="Pires J.C."/>
            <person name="Luo M."/>
            <person name="Kudrna D."/>
            <person name="Wing R.A."/>
            <person name="Meyers B.C."/>
            <person name="Yi K."/>
            <person name="Kong H."/>
            <person name="Lavrijsen P."/>
            <person name="Sunseri F."/>
            <person name="Falavigna A."/>
            <person name="Ye Y."/>
            <person name="Leebens-Mack J.H."/>
            <person name="Chen G."/>
        </authorList>
    </citation>
    <scope>NUCLEOTIDE SEQUENCE [LARGE SCALE GENOMIC DNA]</scope>
    <source>
        <strain evidence="3">cv. DH0086</strain>
    </source>
</reference>
<feature type="compositionally biased region" description="Low complexity" evidence="1">
    <location>
        <begin position="39"/>
        <end position="50"/>
    </location>
</feature>
<sequence>MGWWSWGEGGGASGRRTATKGAQGGGARSSEGRWQGLAGLRCSGRQSSRGGARGGCDGLQVKRSSTELGDEGSGLGDQGERRTGRRWRRVLGRSSEERRWRRGLGIWVFFVEEETDLGMDRERF</sequence>
<protein>
    <submittedName>
        <fullName evidence="2">Uncharacterized protein</fullName>
    </submittedName>
</protein>
<accession>A0A5P1EMU5</accession>
<evidence type="ECO:0000256" key="1">
    <source>
        <dbReference type="SAM" id="MobiDB-lite"/>
    </source>
</evidence>
<evidence type="ECO:0000313" key="2">
    <source>
        <dbReference type="EMBL" id="ONK67322.1"/>
    </source>
</evidence>
<feature type="region of interest" description="Disordered" evidence="1">
    <location>
        <begin position="1"/>
        <end position="87"/>
    </location>
</feature>
<dbReference type="Gramene" id="ONK67322">
    <property type="protein sequence ID" value="ONK67322"/>
    <property type="gene ID" value="A4U43_C06F18940"/>
</dbReference>
<name>A0A5P1EMU5_ASPOF</name>
<dbReference type="Proteomes" id="UP000243459">
    <property type="component" value="Chromosome 6"/>
</dbReference>
<gene>
    <name evidence="2" type="ORF">A4U43_C06F18940</name>
</gene>
<dbReference type="AlphaFoldDB" id="A0A5P1EMU5"/>
<evidence type="ECO:0000313" key="3">
    <source>
        <dbReference type="Proteomes" id="UP000243459"/>
    </source>
</evidence>
<dbReference type="EMBL" id="CM007386">
    <property type="protein sequence ID" value="ONK67322.1"/>
    <property type="molecule type" value="Genomic_DNA"/>
</dbReference>
<keyword evidence="3" id="KW-1185">Reference proteome</keyword>